<name>A0A9X3CIC0_9VIBR</name>
<gene>
    <name evidence="2" type="ORF">MD483_21045</name>
</gene>
<dbReference type="InterPro" id="IPR035919">
    <property type="entry name" value="EAL_sf"/>
</dbReference>
<reference evidence="2" key="1">
    <citation type="submission" date="2022-02" db="EMBL/GenBank/DDBJ databases">
        <title>Vibrio sp. nov., a new bacterium isolated from Bohai sea, China.</title>
        <authorList>
            <person name="Yuan Y."/>
        </authorList>
    </citation>
    <scope>NUCLEOTIDE SEQUENCE</scope>
    <source>
        <strain evidence="2">DBSS07</strain>
    </source>
</reference>
<evidence type="ECO:0000313" key="3">
    <source>
        <dbReference type="Proteomes" id="UP001155586"/>
    </source>
</evidence>
<dbReference type="PANTHER" id="PTHR33121:SF76">
    <property type="entry name" value="SIGNALING PROTEIN"/>
    <property type="match status" value="1"/>
</dbReference>
<dbReference type="Proteomes" id="UP001155586">
    <property type="component" value="Unassembled WGS sequence"/>
</dbReference>
<dbReference type="CDD" id="cd01948">
    <property type="entry name" value="EAL"/>
    <property type="match status" value="1"/>
</dbReference>
<accession>A0A9X3CIC0</accession>
<comment type="caution">
    <text evidence="2">The sequence shown here is derived from an EMBL/GenBank/DDBJ whole genome shotgun (WGS) entry which is preliminary data.</text>
</comment>
<feature type="domain" description="EAL" evidence="1">
    <location>
        <begin position="14"/>
        <end position="264"/>
    </location>
</feature>
<dbReference type="Pfam" id="PF00563">
    <property type="entry name" value="EAL"/>
    <property type="match status" value="1"/>
</dbReference>
<dbReference type="PROSITE" id="PS50883">
    <property type="entry name" value="EAL"/>
    <property type="match status" value="1"/>
</dbReference>
<dbReference type="Gene3D" id="3.20.20.450">
    <property type="entry name" value="EAL domain"/>
    <property type="match status" value="1"/>
</dbReference>
<dbReference type="PANTHER" id="PTHR33121">
    <property type="entry name" value="CYCLIC DI-GMP PHOSPHODIESTERASE PDEF"/>
    <property type="match status" value="1"/>
</dbReference>
<dbReference type="AlphaFoldDB" id="A0A9X3CIC0"/>
<dbReference type="SMART" id="SM00052">
    <property type="entry name" value="EAL"/>
    <property type="match status" value="1"/>
</dbReference>
<protein>
    <submittedName>
        <fullName evidence="2">EAL domain-containing protein</fullName>
    </submittedName>
</protein>
<dbReference type="InterPro" id="IPR050706">
    <property type="entry name" value="Cyclic-di-GMP_PDE-like"/>
</dbReference>
<proteinExistence type="predicted"/>
<organism evidence="2 3">
    <name type="scientific">Vibrio paucivorans</name>
    <dbReference type="NCBI Taxonomy" id="2829489"/>
    <lineage>
        <taxon>Bacteria</taxon>
        <taxon>Pseudomonadati</taxon>
        <taxon>Pseudomonadota</taxon>
        <taxon>Gammaproteobacteria</taxon>
        <taxon>Vibrionales</taxon>
        <taxon>Vibrionaceae</taxon>
        <taxon>Vibrio</taxon>
    </lineage>
</organism>
<evidence type="ECO:0000313" key="2">
    <source>
        <dbReference type="EMBL" id="MCW8336301.1"/>
    </source>
</evidence>
<dbReference type="InterPro" id="IPR001633">
    <property type="entry name" value="EAL_dom"/>
</dbReference>
<dbReference type="RefSeq" id="WP_265689371.1">
    <property type="nucleotide sequence ID" value="NZ_JAKRRX010000208.1"/>
</dbReference>
<keyword evidence="3" id="KW-1185">Reference proteome</keyword>
<dbReference type="EMBL" id="JAKRRX010000208">
    <property type="protein sequence ID" value="MCW8336301.1"/>
    <property type="molecule type" value="Genomic_DNA"/>
</dbReference>
<dbReference type="GO" id="GO:0071111">
    <property type="term" value="F:cyclic-guanylate-specific phosphodiesterase activity"/>
    <property type="evidence" value="ECO:0007669"/>
    <property type="project" value="InterPro"/>
</dbReference>
<dbReference type="SUPFAM" id="SSF141868">
    <property type="entry name" value="EAL domain-like"/>
    <property type="match status" value="1"/>
</dbReference>
<evidence type="ECO:0000259" key="1">
    <source>
        <dbReference type="PROSITE" id="PS50883"/>
    </source>
</evidence>
<sequence>MILSTKNQFQQCLSTSENGEFVAQFKDLSLSSVFQPIYNKFNDVVGVEALVRIFNNRSKTSIRPDQFFHSSLTPLDDKINVERLSRVIHIRNFAISSFANTSLFLNILPAAGESFALSDVETCLLSSRLKELQIDRSQLVMELLEIEENNTFQFKTAIQKLSDAGYQIAIDDFGVSASTEQRVKLLQPNIIKIDRSLLVKYVSGDTSPLLNGVKIANDINAKVVVEGIETEEQFHAMKSLNIDMYQGYYLAMPSPITPTLKCTG</sequence>